<dbReference type="OrthoDB" id="35747at2157"/>
<dbReference type="SUPFAM" id="SSF117396">
    <property type="entry name" value="TM1631-like"/>
    <property type="match status" value="1"/>
</dbReference>
<evidence type="ECO:0000313" key="2">
    <source>
        <dbReference type="Proteomes" id="UP000509448"/>
    </source>
</evidence>
<dbReference type="GeneID" id="55583954"/>
<keyword evidence="2" id="KW-1185">Reference proteome</keyword>
<proteinExistence type="predicted"/>
<protein>
    <submittedName>
        <fullName evidence="1">COG1801: Uncharacterized conserved protein</fullName>
    </submittedName>
</protein>
<dbReference type="AlphaFoldDB" id="A0A4V0P1F5"/>
<organism evidence="1 2">
    <name type="scientific">Conexivisphaera calida</name>
    <dbReference type="NCBI Taxonomy" id="1874277"/>
    <lineage>
        <taxon>Archaea</taxon>
        <taxon>Nitrososphaerota</taxon>
        <taxon>Conexivisphaeria</taxon>
        <taxon>Conexivisphaerales</taxon>
        <taxon>Conexivisphaeraceae</taxon>
        <taxon>Conexivisphaera</taxon>
    </lineage>
</organism>
<dbReference type="KEGG" id="ccai:NAS2_0134"/>
<dbReference type="RefSeq" id="WP_174447877.1">
    <property type="nucleotide sequence ID" value="NZ_AP018732.1"/>
</dbReference>
<reference evidence="1 2" key="1">
    <citation type="journal article" date="2019" name="ISME J.">
        <title>Isolation and characterization of a thermophilic sulfur- and iron-reducing thaumarchaeote from a terrestrial acidic hot spring.</title>
        <authorList>
            <person name="Kato S."/>
            <person name="Itoh T."/>
            <person name="Yuki M."/>
            <person name="Nagamori M."/>
            <person name="Ohnishi M."/>
            <person name="Uematsu K."/>
            <person name="Suzuki K."/>
            <person name="Takashina T."/>
            <person name="Ohkuma M."/>
        </authorList>
    </citation>
    <scope>NUCLEOTIDE SEQUENCE [LARGE SCALE GENOMIC DNA]</scope>
    <source>
        <strain evidence="1 2">NAS-02</strain>
    </source>
</reference>
<dbReference type="Gene3D" id="3.20.20.410">
    <property type="entry name" value="Protein of unknown function UPF0759"/>
    <property type="match status" value="1"/>
</dbReference>
<evidence type="ECO:0000313" key="1">
    <source>
        <dbReference type="EMBL" id="BBE41540.1"/>
    </source>
</evidence>
<dbReference type="InterPro" id="IPR002763">
    <property type="entry name" value="DUF72"/>
</dbReference>
<accession>A0A4V0P1F5</accession>
<dbReference type="PANTHER" id="PTHR30348">
    <property type="entry name" value="UNCHARACTERIZED PROTEIN YECE"/>
    <property type="match status" value="1"/>
</dbReference>
<name>A0A4V0P1F5_9ARCH</name>
<sequence length="326" mass="37131">MEQVHKCQNMIITGCCGRAGLALADYARRFNAMEIQETFYRIVREGTLSRWRSSLGEGFHITMKAFQGVSHPSSSPTWRRFGKPLEGDPSGYGMLRKTEEVANSWRATEVMASALGAEYIVVQMPPSFTPDEGNLRRIREFFTDRHGSRHIGLEVRGDIWMKHADELREVLEAVDITHVTDPLTWLPVHVEGPAYFRLHGRLPHYDYQYRTEELLRMVEIVKDFQDAYVFFNNMAMVEDAARLMSALKGRVQPLPGPEERAKLMLSSVRVPVDSRVISKRYGYLRVGVEGEPTIGELLRGIERIEEPRDLVAALSRRSGGTCSDRS</sequence>
<dbReference type="Pfam" id="PF01904">
    <property type="entry name" value="DUF72"/>
    <property type="match status" value="1"/>
</dbReference>
<dbReference type="Proteomes" id="UP000509448">
    <property type="component" value="Chromosome"/>
</dbReference>
<gene>
    <name evidence="1" type="ORF">NAS2_0134</name>
</gene>
<dbReference type="EMBL" id="AP018732">
    <property type="protein sequence ID" value="BBE41540.1"/>
    <property type="molecule type" value="Genomic_DNA"/>
</dbReference>
<dbReference type="PANTHER" id="PTHR30348:SF4">
    <property type="entry name" value="DUF72 DOMAIN-CONTAINING PROTEIN"/>
    <property type="match status" value="1"/>
</dbReference>
<dbReference type="InterPro" id="IPR036520">
    <property type="entry name" value="UPF0759_sf"/>
</dbReference>